<dbReference type="PROSITE" id="PS50222">
    <property type="entry name" value="EF_HAND_2"/>
    <property type="match status" value="1"/>
</dbReference>
<feature type="domain" description="EF-hand" evidence="3">
    <location>
        <begin position="71"/>
        <end position="106"/>
    </location>
</feature>
<sequence>MHHSRCGETTMKLLQFTLLTAAGLAAASYASAQAPQPDTPSAMRAGEPYLPPALRKPLREASNGTALLRYQPMQKLKQRFEAADVDGSGTLSRDEAQRAGLTVVDKNFDHIDTAQRGAVSFDDLKAYLIQRREEANSR</sequence>
<organism evidence="4 5">
    <name type="scientific">Duganella alba</name>
    <dbReference type="NCBI Taxonomy" id="2666081"/>
    <lineage>
        <taxon>Bacteria</taxon>
        <taxon>Pseudomonadati</taxon>
        <taxon>Pseudomonadota</taxon>
        <taxon>Betaproteobacteria</taxon>
        <taxon>Burkholderiales</taxon>
        <taxon>Oxalobacteraceae</taxon>
        <taxon>Telluria group</taxon>
        <taxon>Duganella</taxon>
    </lineage>
</organism>
<dbReference type="InterPro" id="IPR002048">
    <property type="entry name" value="EF_hand_dom"/>
</dbReference>
<dbReference type="Proteomes" id="UP000481037">
    <property type="component" value="Unassembled WGS sequence"/>
</dbReference>
<evidence type="ECO:0000313" key="5">
    <source>
        <dbReference type="Proteomes" id="UP000481037"/>
    </source>
</evidence>
<gene>
    <name evidence="4" type="ORF">GJ697_03235</name>
</gene>
<dbReference type="GO" id="GO:0005509">
    <property type="term" value="F:calcium ion binding"/>
    <property type="evidence" value="ECO:0007669"/>
    <property type="project" value="InterPro"/>
</dbReference>
<evidence type="ECO:0000259" key="3">
    <source>
        <dbReference type="PROSITE" id="PS50222"/>
    </source>
</evidence>
<keyword evidence="2" id="KW-0732">Signal</keyword>
<evidence type="ECO:0000256" key="2">
    <source>
        <dbReference type="SAM" id="SignalP"/>
    </source>
</evidence>
<comment type="caution">
    <text evidence="4">The sequence shown here is derived from an EMBL/GenBank/DDBJ whole genome shotgun (WGS) entry which is preliminary data.</text>
</comment>
<protein>
    <submittedName>
        <fullName evidence="4">EF-hand domain-containing protein</fullName>
    </submittedName>
</protein>
<dbReference type="AlphaFoldDB" id="A0A6L5QAL1"/>
<accession>A0A6L5QAL1</accession>
<feature type="region of interest" description="Disordered" evidence="1">
    <location>
        <begin position="29"/>
        <end position="55"/>
    </location>
</feature>
<dbReference type="EMBL" id="WKJM01000002">
    <property type="protein sequence ID" value="MRX06843.1"/>
    <property type="molecule type" value="Genomic_DNA"/>
</dbReference>
<feature type="chain" id="PRO_5027029502" evidence="2">
    <location>
        <begin position="33"/>
        <end position="138"/>
    </location>
</feature>
<name>A0A6L5QAL1_9BURK</name>
<dbReference type="InterPro" id="IPR011992">
    <property type="entry name" value="EF-hand-dom_pair"/>
</dbReference>
<keyword evidence="5" id="KW-1185">Reference proteome</keyword>
<feature type="signal peptide" evidence="2">
    <location>
        <begin position="1"/>
        <end position="32"/>
    </location>
</feature>
<dbReference type="Gene3D" id="1.10.238.10">
    <property type="entry name" value="EF-hand"/>
    <property type="match status" value="1"/>
</dbReference>
<dbReference type="SUPFAM" id="SSF47473">
    <property type="entry name" value="EF-hand"/>
    <property type="match status" value="1"/>
</dbReference>
<evidence type="ECO:0000313" key="4">
    <source>
        <dbReference type="EMBL" id="MRX06843.1"/>
    </source>
</evidence>
<evidence type="ECO:0000256" key="1">
    <source>
        <dbReference type="SAM" id="MobiDB-lite"/>
    </source>
</evidence>
<proteinExistence type="predicted"/>
<reference evidence="4 5" key="1">
    <citation type="submission" date="2019-11" db="EMBL/GenBank/DDBJ databases">
        <title>Novel species isolated from a subtropical stream in China.</title>
        <authorList>
            <person name="Lu H."/>
        </authorList>
    </citation>
    <scope>NUCLEOTIDE SEQUENCE [LARGE SCALE GENOMIC DNA]</scope>
    <source>
        <strain evidence="4 5">FT25W</strain>
    </source>
</reference>